<dbReference type="EMBL" id="NVQC01000017">
    <property type="protein sequence ID" value="PTL36224.1"/>
    <property type="molecule type" value="Genomic_DNA"/>
</dbReference>
<dbReference type="PROSITE" id="PS00600">
    <property type="entry name" value="AA_TRANSFER_CLASS_3"/>
    <property type="match status" value="1"/>
</dbReference>
<dbReference type="Gene3D" id="3.90.1150.10">
    <property type="entry name" value="Aspartate Aminotransferase, domain 1"/>
    <property type="match status" value="1"/>
</dbReference>
<name>A0A2T4TYM3_9BACT</name>
<proteinExistence type="inferred from homology"/>
<comment type="similarity">
    <text evidence="3">Belongs to the class-III pyridoxal-phosphate-dependent aminotransferase family. HemL subfamily.</text>
</comment>
<dbReference type="Gene3D" id="3.40.640.10">
    <property type="entry name" value="Type I PLP-dependent aspartate aminotransferase-like (Major domain)"/>
    <property type="match status" value="1"/>
</dbReference>
<evidence type="ECO:0000256" key="5">
    <source>
        <dbReference type="ARBA" id="ARBA00022898"/>
    </source>
</evidence>
<keyword evidence="5 8" id="KW-0663">Pyridoxal phosphate</keyword>
<reference evidence="9 10" key="1">
    <citation type="submission" date="2017-09" db="EMBL/GenBank/DDBJ databases">
        <title>Bloom of a denitrifying methanotroph, Candidatus Methylomirabilis limnetica, in a deep stratified lake.</title>
        <authorList>
            <person name="Graf J.S."/>
            <person name="Marchant H.K."/>
            <person name="Tienken D."/>
            <person name="Hach P.F."/>
            <person name="Brand A."/>
            <person name="Schubert C.J."/>
            <person name="Kuypers M.M."/>
            <person name="Milucka J."/>
        </authorList>
    </citation>
    <scope>NUCLEOTIDE SEQUENCE [LARGE SCALE GENOMIC DNA]</scope>
    <source>
        <strain evidence="9 10">Zug</strain>
    </source>
</reference>
<dbReference type="InterPro" id="IPR015422">
    <property type="entry name" value="PyrdxlP-dep_Trfase_small"/>
</dbReference>
<dbReference type="GO" id="GO:0042286">
    <property type="term" value="F:glutamate-1-semialdehyde 2,1-aminomutase activity"/>
    <property type="evidence" value="ECO:0007669"/>
    <property type="project" value="UniProtKB-EC"/>
</dbReference>
<keyword evidence="9" id="KW-0032">Aminotransferase</keyword>
<dbReference type="PANTHER" id="PTHR43713:SF3">
    <property type="entry name" value="GLUTAMATE-1-SEMIALDEHYDE 2,1-AMINOMUTASE 1, CHLOROPLASTIC-RELATED"/>
    <property type="match status" value="1"/>
</dbReference>
<dbReference type="InterPro" id="IPR005814">
    <property type="entry name" value="Aminotrans_3"/>
</dbReference>
<comment type="caution">
    <text evidence="9">The sequence shown here is derived from an EMBL/GenBank/DDBJ whole genome shotgun (WGS) entry which is preliminary data.</text>
</comment>
<dbReference type="InterPro" id="IPR049704">
    <property type="entry name" value="Aminotrans_3_PPA_site"/>
</dbReference>
<evidence type="ECO:0000256" key="2">
    <source>
        <dbReference type="ARBA" id="ARBA00004819"/>
    </source>
</evidence>
<comment type="pathway">
    <text evidence="2">Porphyrin-containing compound metabolism; protoporphyrin-IX biosynthesis; 5-aminolevulinate from L-glutamyl-tRNA(Glu): step 2/2.</text>
</comment>
<dbReference type="InterPro" id="IPR015424">
    <property type="entry name" value="PyrdxlP-dep_Trfase"/>
</dbReference>
<dbReference type="AlphaFoldDB" id="A0A2T4TYM3"/>
<dbReference type="FunFam" id="3.40.640.10:FF:000021">
    <property type="entry name" value="Glutamate-1-semialdehyde 2,1-aminomutase"/>
    <property type="match status" value="1"/>
</dbReference>
<evidence type="ECO:0000313" key="10">
    <source>
        <dbReference type="Proteomes" id="UP000241436"/>
    </source>
</evidence>
<evidence type="ECO:0000256" key="8">
    <source>
        <dbReference type="RuleBase" id="RU003560"/>
    </source>
</evidence>
<keyword evidence="6" id="KW-0413">Isomerase</keyword>
<dbReference type="Pfam" id="PF00202">
    <property type="entry name" value="Aminotran_3"/>
    <property type="match status" value="1"/>
</dbReference>
<evidence type="ECO:0000313" key="9">
    <source>
        <dbReference type="EMBL" id="PTL36224.1"/>
    </source>
</evidence>
<keyword evidence="10" id="KW-1185">Reference proteome</keyword>
<dbReference type="PANTHER" id="PTHR43713">
    <property type="entry name" value="GLUTAMATE-1-SEMIALDEHYDE 2,1-AMINOMUTASE"/>
    <property type="match status" value="1"/>
</dbReference>
<organism evidence="9 10">
    <name type="scientific">Candidatus Methylomirabilis limnetica</name>
    <dbReference type="NCBI Taxonomy" id="2033718"/>
    <lineage>
        <taxon>Bacteria</taxon>
        <taxon>Candidatus Methylomirabilota</taxon>
        <taxon>Candidatus Methylomirabilia</taxon>
        <taxon>Candidatus Methylomirabilales</taxon>
        <taxon>Candidatus Methylomirabilaceae</taxon>
        <taxon>Candidatus Methylomirabilis</taxon>
    </lineage>
</organism>
<protein>
    <recommendedName>
        <fullName evidence="4">glutamate-1-semialdehyde 2,1-aminomutase</fullName>
        <ecNumber evidence="4">5.4.3.8</ecNumber>
    </recommendedName>
</protein>
<dbReference type="InterPro" id="IPR015421">
    <property type="entry name" value="PyrdxlP-dep_Trfase_major"/>
</dbReference>
<gene>
    <name evidence="9" type="ORF">CLG94_06085</name>
</gene>
<keyword evidence="9" id="KW-0808">Transferase</keyword>
<evidence type="ECO:0000256" key="3">
    <source>
        <dbReference type="ARBA" id="ARBA00008981"/>
    </source>
</evidence>
<dbReference type="Proteomes" id="UP000241436">
    <property type="component" value="Unassembled WGS sequence"/>
</dbReference>
<dbReference type="EC" id="5.4.3.8" evidence="4"/>
<accession>A0A2T4TYM3</accession>
<dbReference type="GO" id="GO:0008483">
    <property type="term" value="F:transaminase activity"/>
    <property type="evidence" value="ECO:0007669"/>
    <property type="project" value="UniProtKB-KW"/>
</dbReference>
<reference evidence="10" key="2">
    <citation type="journal article" date="2018" name="Environ. Microbiol.">
        <title>Bloom of a denitrifying methanotroph, 'Candidatus Methylomirabilis limnetica', in a deep stratified lake.</title>
        <authorList>
            <person name="Graf J.S."/>
            <person name="Mayr M.J."/>
            <person name="Marchant H.K."/>
            <person name="Tienken D."/>
            <person name="Hach P.F."/>
            <person name="Brand A."/>
            <person name="Schubert C.J."/>
            <person name="Kuypers M.M."/>
            <person name="Milucka J."/>
        </authorList>
    </citation>
    <scope>NUCLEOTIDE SEQUENCE [LARGE SCALE GENOMIC DNA]</scope>
    <source>
        <strain evidence="10">Zug</strain>
    </source>
</reference>
<evidence type="ECO:0000256" key="1">
    <source>
        <dbReference type="ARBA" id="ARBA00001933"/>
    </source>
</evidence>
<dbReference type="SUPFAM" id="SSF53383">
    <property type="entry name" value="PLP-dependent transferases"/>
    <property type="match status" value="1"/>
</dbReference>
<comment type="cofactor">
    <cofactor evidence="1">
        <name>pyridoxal 5'-phosphate</name>
        <dbReference type="ChEBI" id="CHEBI:597326"/>
    </cofactor>
</comment>
<dbReference type="GO" id="GO:0006779">
    <property type="term" value="P:porphyrin-containing compound biosynthetic process"/>
    <property type="evidence" value="ECO:0007669"/>
    <property type="project" value="UniProtKB-KW"/>
</dbReference>
<dbReference type="CDD" id="cd00610">
    <property type="entry name" value="OAT_like"/>
    <property type="match status" value="1"/>
</dbReference>
<evidence type="ECO:0000256" key="6">
    <source>
        <dbReference type="ARBA" id="ARBA00023235"/>
    </source>
</evidence>
<evidence type="ECO:0000256" key="4">
    <source>
        <dbReference type="ARBA" id="ARBA00012143"/>
    </source>
</evidence>
<sequence length="488" mass="53476">MVRSPSRVSGWRNLYFRLETQNCYAGYSEGDNGLKKSGVSIYEQFRRIHPRSEVLFRRAKVTIAGGLTHDIRHLHPFPIYVDRAQGSSKWDVDGHELIDYWVGHGALILGHGHPAVRGAIAEQLDRGTHYGACHELEVRWAEQVLKLTPWVDRIRFVGSGTEATLLAIRLARAATGRGKIVKFEGHFHGWHDYAVVAVRPPFGRPVSAGVPQGVLDEILICPPNDWDAFMTLASGRDDIAGVILEPGGGSCGTIPTDHDFLTRLREFTHAQGVVLIFDEVISGFRLAPGGAQQRYGIYADLTTLAKILAGGLPGGAVVGSAPLMDQLAFRDDPVWNREERVSHAGTFNANPLSAAAGLATLSLLADGQVQIEVDRAGQTLRNGLTEVIKALGVDACVYGESSIVNLFLGPHRHGLVPDRPSCKSDHHLLMNHPNQEAYHRLRCALILHGVDFPLFHGWVSAAHSDEDIEKTIRAFEAALRLMQDEGVL</sequence>
<evidence type="ECO:0000256" key="7">
    <source>
        <dbReference type="ARBA" id="ARBA00023244"/>
    </source>
</evidence>
<dbReference type="GO" id="GO:0030170">
    <property type="term" value="F:pyridoxal phosphate binding"/>
    <property type="evidence" value="ECO:0007669"/>
    <property type="project" value="InterPro"/>
</dbReference>
<keyword evidence="7" id="KW-0627">Porphyrin biosynthesis</keyword>